<keyword evidence="7" id="KW-1185">Reference proteome</keyword>
<reference evidence="6 7" key="1">
    <citation type="submission" date="2024-05" db="EMBL/GenBank/DDBJ databases">
        <authorList>
            <person name="Wallberg A."/>
        </authorList>
    </citation>
    <scope>NUCLEOTIDE SEQUENCE [LARGE SCALE GENOMIC DNA]</scope>
</reference>
<dbReference type="InterPro" id="IPR019775">
    <property type="entry name" value="WD40_repeat_CS"/>
</dbReference>
<dbReference type="InterPro" id="IPR051959">
    <property type="entry name" value="PAK1-Kinase_Regulator"/>
</dbReference>
<gene>
    <name evidence="6" type="ORF">MNOR_LOCUS18028</name>
</gene>
<feature type="repeat" description="WD" evidence="4">
    <location>
        <begin position="241"/>
        <end position="285"/>
    </location>
</feature>
<dbReference type="PANTHER" id="PTHR44675:SF1">
    <property type="entry name" value="P21-ACTIVATED PROTEIN KINASE-INTERACTING PROTEIN 1"/>
    <property type="match status" value="1"/>
</dbReference>
<proteinExistence type="predicted"/>
<keyword evidence="2" id="KW-0677">Repeat</keyword>
<feature type="compositionally biased region" description="Basic and acidic residues" evidence="5">
    <location>
        <begin position="338"/>
        <end position="350"/>
    </location>
</feature>
<dbReference type="Gene3D" id="2.130.10.10">
    <property type="entry name" value="YVTN repeat-like/Quinoprotein amine dehydrogenase"/>
    <property type="match status" value="2"/>
</dbReference>
<comment type="function">
    <text evidence="3">Negatively regulates the PAK1 kinase. PAK1 is a member of the PAK kinase family, which has been shown to play a positive role in the regulation of signaling pathways involving MAPK8 and RELA. PAK1 exists as an inactive homodimer, which is activated by binding of small GTPases such as CDC42 to an N-terminal regulatory domain. PAK1IP1 also binds to the N-terminus of PAK1, and inhibits the specific activation of PAK1 by CDC42. May be involved in ribosomal large subunit assembly.</text>
</comment>
<accession>A0AAV2R1E0</accession>
<dbReference type="InterPro" id="IPR001680">
    <property type="entry name" value="WD40_rpt"/>
</dbReference>
<feature type="region of interest" description="Disordered" evidence="5">
    <location>
        <begin position="318"/>
        <end position="364"/>
    </location>
</feature>
<dbReference type="EMBL" id="CAXKWB010012687">
    <property type="protein sequence ID" value="CAL4105115.1"/>
    <property type="molecule type" value="Genomic_DNA"/>
</dbReference>
<dbReference type="PROSITE" id="PS00678">
    <property type="entry name" value="WD_REPEATS_1"/>
    <property type="match status" value="1"/>
</dbReference>
<keyword evidence="1 4" id="KW-0853">WD repeat</keyword>
<evidence type="ECO:0008006" key="8">
    <source>
        <dbReference type="Google" id="ProtNLM"/>
    </source>
</evidence>
<name>A0AAV2R1E0_MEGNR</name>
<dbReference type="SUPFAM" id="SSF50978">
    <property type="entry name" value="WD40 repeat-like"/>
    <property type="match status" value="1"/>
</dbReference>
<protein>
    <recommendedName>
        <fullName evidence="8">P21-activated protein kinase-interacting protein 1-like</fullName>
    </recommendedName>
</protein>
<evidence type="ECO:0000256" key="1">
    <source>
        <dbReference type="ARBA" id="ARBA00022574"/>
    </source>
</evidence>
<dbReference type="InterPro" id="IPR036322">
    <property type="entry name" value="WD40_repeat_dom_sf"/>
</dbReference>
<evidence type="ECO:0000256" key="2">
    <source>
        <dbReference type="ARBA" id="ARBA00022737"/>
    </source>
</evidence>
<dbReference type="Pfam" id="PF00400">
    <property type="entry name" value="WD40"/>
    <property type="match status" value="2"/>
</dbReference>
<evidence type="ECO:0000256" key="4">
    <source>
        <dbReference type="PROSITE-ProRule" id="PRU00221"/>
    </source>
</evidence>
<dbReference type="InterPro" id="IPR015943">
    <property type="entry name" value="WD40/YVTN_repeat-like_dom_sf"/>
</dbReference>
<evidence type="ECO:0000256" key="5">
    <source>
        <dbReference type="SAM" id="MobiDB-lite"/>
    </source>
</evidence>
<dbReference type="PANTHER" id="PTHR44675">
    <property type="entry name" value="PAK1 INTERACTING PROTEIN 1"/>
    <property type="match status" value="1"/>
</dbReference>
<evidence type="ECO:0000313" key="6">
    <source>
        <dbReference type="EMBL" id="CAL4105115.1"/>
    </source>
</evidence>
<comment type="caution">
    <text evidence="6">The sequence shown here is derived from an EMBL/GenBank/DDBJ whole genome shotgun (WGS) entry which is preliminary data.</text>
</comment>
<organism evidence="6 7">
    <name type="scientific">Meganyctiphanes norvegica</name>
    <name type="common">Northern krill</name>
    <name type="synonym">Thysanopoda norvegica</name>
    <dbReference type="NCBI Taxonomy" id="48144"/>
    <lineage>
        <taxon>Eukaryota</taxon>
        <taxon>Metazoa</taxon>
        <taxon>Ecdysozoa</taxon>
        <taxon>Arthropoda</taxon>
        <taxon>Crustacea</taxon>
        <taxon>Multicrustacea</taxon>
        <taxon>Malacostraca</taxon>
        <taxon>Eumalacostraca</taxon>
        <taxon>Eucarida</taxon>
        <taxon>Euphausiacea</taxon>
        <taxon>Euphausiidae</taxon>
        <taxon>Meganyctiphanes</taxon>
    </lineage>
</organism>
<dbReference type="SMART" id="SM00320">
    <property type="entry name" value="WD40"/>
    <property type="match status" value="5"/>
</dbReference>
<dbReference type="PROSITE" id="PS50082">
    <property type="entry name" value="WD_REPEATS_2"/>
    <property type="match status" value="2"/>
</dbReference>
<evidence type="ECO:0000256" key="3">
    <source>
        <dbReference type="ARBA" id="ARBA00045213"/>
    </source>
</evidence>
<dbReference type="Proteomes" id="UP001497623">
    <property type="component" value="Unassembled WGS sequence"/>
</dbReference>
<dbReference type="AlphaFoldDB" id="A0AAV2R1E0"/>
<dbReference type="PROSITE" id="PS50294">
    <property type="entry name" value="WD_REPEATS_REGION"/>
    <property type="match status" value="1"/>
</dbReference>
<evidence type="ECO:0000313" key="7">
    <source>
        <dbReference type="Proteomes" id="UP001497623"/>
    </source>
</evidence>
<sequence>MGERAMEVIVGTNEEFILGYQINETEDGTLKFKQSFTNHSHQGSLRKIAVSGKFLLSGGTDEVIRVFNLNRRNEVGLIMEHQGTISNITFFETSHLFSTAEDGNICIFKRGTWLCEKTLKAHNGGITGLSVHPSGKLAISVGRDKTMKTWNLIKGRRAYITNIGKIADSVHWTPSGTQFLVVTEGVLDLYEVDTGKIVHTVDFKQRVNSVKFINNDVVVLGSEGGSICLYNIEKQKQVGHWEAHNNRVKAICIYTHTEECKWIFSTSSDGSIKVWSLQLSEIIDNLENKPKLLGEVNTTCRNICMDISIPNKIVKKEKKKRHRLAKEESLSDMNETSSPEKESIKNKDNLIEPSSLKKQKVSFN</sequence>
<feature type="repeat" description="WD" evidence="4">
    <location>
        <begin position="119"/>
        <end position="160"/>
    </location>
</feature>